<dbReference type="SUPFAM" id="SSF50978">
    <property type="entry name" value="WD40 repeat-like"/>
    <property type="match status" value="1"/>
</dbReference>
<feature type="compositionally biased region" description="Polar residues" evidence="1">
    <location>
        <begin position="545"/>
        <end position="554"/>
    </location>
</feature>
<feature type="compositionally biased region" description="Polar residues" evidence="1">
    <location>
        <begin position="320"/>
        <end position="347"/>
    </location>
</feature>
<proteinExistence type="predicted"/>
<feature type="region of interest" description="Disordered" evidence="1">
    <location>
        <begin position="525"/>
        <end position="598"/>
    </location>
</feature>
<feature type="compositionally biased region" description="Basic and acidic residues" evidence="1">
    <location>
        <begin position="14"/>
        <end position="32"/>
    </location>
</feature>
<feature type="compositionally biased region" description="Polar residues" evidence="1">
    <location>
        <begin position="420"/>
        <end position="432"/>
    </location>
</feature>
<dbReference type="InterPro" id="IPR036691">
    <property type="entry name" value="Endo/exonu/phosph_ase_sf"/>
</dbReference>
<dbReference type="InterPro" id="IPR015943">
    <property type="entry name" value="WD40/YVTN_repeat-like_dom_sf"/>
</dbReference>
<dbReference type="InterPro" id="IPR036322">
    <property type="entry name" value="WD40_repeat_dom_sf"/>
</dbReference>
<dbReference type="Gene3D" id="3.60.10.10">
    <property type="entry name" value="Endonuclease/exonuclease/phosphatase"/>
    <property type="match status" value="1"/>
</dbReference>
<dbReference type="PANTHER" id="PTHR11200:SF240">
    <property type="entry name" value="INOSITOL POLYPHOSPHATE 5-PHOSPHATASE C9G1.10C-RELATED"/>
    <property type="match status" value="1"/>
</dbReference>
<feature type="compositionally biased region" description="Low complexity" evidence="1">
    <location>
        <begin position="526"/>
        <end position="544"/>
    </location>
</feature>
<feature type="compositionally biased region" description="Polar residues" evidence="1">
    <location>
        <begin position="168"/>
        <end position="198"/>
    </location>
</feature>
<feature type="compositionally biased region" description="Acidic residues" evidence="1">
    <location>
        <begin position="558"/>
        <end position="567"/>
    </location>
</feature>
<dbReference type="Pfam" id="PF22669">
    <property type="entry name" value="Exo_endo_phos2"/>
    <property type="match status" value="1"/>
</dbReference>
<dbReference type="EMBL" id="CP118375">
    <property type="protein sequence ID" value="WFD42472.1"/>
    <property type="molecule type" value="Genomic_DNA"/>
</dbReference>
<gene>
    <name evidence="3" type="ORF">MPSI1_001117</name>
</gene>
<keyword evidence="4" id="KW-1185">Reference proteome</keyword>
<name>A0AAF0FCY1_9BASI</name>
<dbReference type="SMART" id="SM00128">
    <property type="entry name" value="IPPc"/>
    <property type="match status" value="1"/>
</dbReference>
<feature type="compositionally biased region" description="Polar residues" evidence="1">
    <location>
        <begin position="468"/>
        <end position="495"/>
    </location>
</feature>
<protein>
    <recommendedName>
        <fullName evidence="2">Inositol polyphosphate-related phosphatase domain-containing protein</fullName>
    </recommendedName>
</protein>
<dbReference type="Proteomes" id="UP001214628">
    <property type="component" value="Chromosome 1"/>
</dbReference>
<feature type="region of interest" description="Disordered" evidence="1">
    <location>
        <begin position="318"/>
        <end position="359"/>
    </location>
</feature>
<evidence type="ECO:0000313" key="4">
    <source>
        <dbReference type="Proteomes" id="UP001214628"/>
    </source>
</evidence>
<dbReference type="InterPro" id="IPR046985">
    <property type="entry name" value="IP5"/>
</dbReference>
<dbReference type="GO" id="GO:0004439">
    <property type="term" value="F:phosphatidylinositol-4,5-bisphosphate 5-phosphatase activity"/>
    <property type="evidence" value="ECO:0007669"/>
    <property type="project" value="TreeGrafter"/>
</dbReference>
<feature type="region of interest" description="Disordered" evidence="1">
    <location>
        <begin position="117"/>
        <end position="230"/>
    </location>
</feature>
<feature type="region of interest" description="Disordered" evidence="1">
    <location>
        <begin position="279"/>
        <end position="298"/>
    </location>
</feature>
<feature type="domain" description="Inositol polyphosphate-related phosphatase" evidence="2">
    <location>
        <begin position="1001"/>
        <end position="1361"/>
    </location>
</feature>
<sequence length="1394" mass="152667">MQRADAAPAQAQHEQLDNAMEVRPESTIRTEATDSNISSNPGPAPVQRDRSEYPEEPPPLPPKQGLIHAREKSLDTVLSTNLASSAGIAPEFSGMRIQNSEVLSPTSMPNTPRPVNHYASHRLVPGKDTPTRRDYFSAKPIGGDSSSEYVQTPGVLPDNSRAPGPSRAVNQSTSHSLHSASGQGTKTFPNLPAQTNKSEFPARILPNQHHSTTPHELDRGGVPQKPAGNAPVQYPHGSLLHHANPLVNERNTPTTSNFLSTMAFNGSEQSVGSPIRRTVSTASVSNEPPNVRLPPPHRPRIDIPPSAAAMVAQKIPPLDRTQSAEGVIQSTPDDSVNLETPSTSTAPTPYGPQSGKPEMYIKLPTSSLELPTNSTPATARLSHGLYSPLQEAALSLNTPVTETSLQSSTSIAESSKPLLTPSSIQPRTQASLPENHIARQPQAPRTVSRETATPHPSGAKDPALPTRAANNPSTNFSTGGSASIESAKNHPNVSRSGIRPSANSVAIPKPANSLATPANANGFSVSPASMHSRSATSSRSIDQSDAVTTSTFSMDNDGSSDEQDADDSSSGNESTGDAEDIEETAPSVGDSVDASTQDEMLDNSYVNRVPPMPKVPCDIPFKSHVHAGDVFGCMLVTAVQDKVRIITRGEGTNGYSDRLLMQGAMHYAALGSPTNLSANSRELRITSLAFCPAISSDVVADPSPSAETTAASQPGTFVWYGCANGNLGELNLQTGQLNAIRTNIHKDRICLMQRIGHAMLILDESGKISAWVPRNGKSLSLAQTTPHSQRISMPKHSYAAVVGDQLWVCIIAVASKSNSTQIAHKTLYMRIYNPLADDRPFNALTQPLSMTLTKDDGVGNVTCSAVVPEFPNVVYFGHDSGHISVWTINEPNFKDLYRICHQPITAMNGLNSMVWVGTRSGHITLYDARSPVWRPAKRWRPHREAVMYMLIDQFGTSSAEGELLVCSIGNDYFAHFWDGFLTDDWIDYELRKALPTFSTPRTLRLLELTFNIGAASPSKLFGMVDNMEFFQRVLRNSCSFSAPDENHSSEYCDLYSSPDVIVFGFQELVDLEDKRLTAKRLFLGHKRREGKESDINNSSQHKAWHDQLINFVRVVLPPEAPYSVLISESMVGLFSMVFVKTSLMEFTRDATSYRVKTGLGGRYGNKGALVSRFIIHDSSFCFVNCHLAAGQRNVRQRNSDVNIILQSNFPATIPRTLELAFVRGGDGTVIADHDVCFIAGDLNYRIDMRRDTVINLIREQKFRELTAADQLVNELQTNPMFRLRGFQEAPIHFPPTYKFNKHSYEWDTSEKLRIPAYCDRILWRGFTPDTVQCTSYKRWDTTISDHRPVSATFRVKSKSIHPERLAKVLQSAETEFQQLKKRILADTLAYFLSQ</sequence>
<reference evidence="3" key="1">
    <citation type="submission" date="2023-02" db="EMBL/GenBank/DDBJ databases">
        <title>Mating type loci evolution in Malassezia.</title>
        <authorList>
            <person name="Coelho M.A."/>
        </authorList>
    </citation>
    <scope>NUCLEOTIDE SEQUENCE</scope>
    <source>
        <strain evidence="3">CBS 14136</strain>
    </source>
</reference>
<feature type="region of interest" description="Disordered" evidence="1">
    <location>
        <begin position="405"/>
        <end position="510"/>
    </location>
</feature>
<feature type="region of interest" description="Disordered" evidence="1">
    <location>
        <begin position="1"/>
        <end position="65"/>
    </location>
</feature>
<dbReference type="Gene3D" id="2.130.10.10">
    <property type="entry name" value="YVTN repeat-like/Quinoprotein amine dehydrogenase"/>
    <property type="match status" value="1"/>
</dbReference>
<dbReference type="SUPFAM" id="SSF56219">
    <property type="entry name" value="DNase I-like"/>
    <property type="match status" value="1"/>
</dbReference>
<organism evidence="3 4">
    <name type="scientific">Malassezia psittaci</name>
    <dbReference type="NCBI Taxonomy" id="1821823"/>
    <lineage>
        <taxon>Eukaryota</taxon>
        <taxon>Fungi</taxon>
        <taxon>Dikarya</taxon>
        <taxon>Basidiomycota</taxon>
        <taxon>Ustilaginomycotina</taxon>
        <taxon>Malasseziomycetes</taxon>
        <taxon>Malasseziales</taxon>
        <taxon>Malasseziaceae</taxon>
        <taxon>Malassezia</taxon>
    </lineage>
</organism>
<dbReference type="GO" id="GO:0046856">
    <property type="term" value="P:phosphatidylinositol dephosphorylation"/>
    <property type="evidence" value="ECO:0007669"/>
    <property type="project" value="InterPro"/>
</dbReference>
<evidence type="ECO:0000256" key="1">
    <source>
        <dbReference type="SAM" id="MobiDB-lite"/>
    </source>
</evidence>
<dbReference type="InterPro" id="IPR000300">
    <property type="entry name" value="IPPc"/>
</dbReference>
<accession>A0AAF0FCY1</accession>
<dbReference type="PANTHER" id="PTHR11200">
    <property type="entry name" value="INOSITOL 5-PHOSPHATASE"/>
    <property type="match status" value="1"/>
</dbReference>
<evidence type="ECO:0000313" key="3">
    <source>
        <dbReference type="EMBL" id="WFD42472.1"/>
    </source>
</evidence>
<evidence type="ECO:0000259" key="2">
    <source>
        <dbReference type="SMART" id="SM00128"/>
    </source>
</evidence>